<keyword evidence="4" id="KW-0804">Transcription</keyword>
<gene>
    <name evidence="6" type="ORF">QEZ41_09075</name>
</gene>
<name>A0ABT7SS67_9GAMM</name>
<dbReference type="Pfam" id="PF03466">
    <property type="entry name" value="LysR_substrate"/>
    <property type="match status" value="1"/>
</dbReference>
<dbReference type="InterPro" id="IPR000847">
    <property type="entry name" value="LysR_HTH_N"/>
</dbReference>
<evidence type="ECO:0000259" key="5">
    <source>
        <dbReference type="PROSITE" id="PS50931"/>
    </source>
</evidence>
<evidence type="ECO:0000256" key="3">
    <source>
        <dbReference type="ARBA" id="ARBA00023125"/>
    </source>
</evidence>
<sequence length="273" mass="30764">MDLNLARTFLAVVYSGSFILAAQHLCVSQTTVTARIKNLEQQLKAQLFLRNATGVSLTEQGELFIPYAQSFLNTWHGAVQTMQQQNQPQPLKLAAEISLWSPWLTRWFNSLIKQQPELHVTATVAEATTLLSGLDAGEQNVVLAHQPYYRPDMQVEQLVEEKLIQVAHPQQPEPWLFIDWGVAFKQQYQLAFPGQTQAQIQTNLGPLALQLILEHGGTGYFRTHVVTPYLASGQLVRNQSAPEFSLPIYVLYKRSNTHPDLHLALELLRSLSV</sequence>
<organism evidence="6 7">
    <name type="scientific">Thiopseudomonas acetoxidans</name>
    <dbReference type="NCBI Taxonomy" id="3041622"/>
    <lineage>
        <taxon>Bacteria</taxon>
        <taxon>Pseudomonadati</taxon>
        <taxon>Pseudomonadota</taxon>
        <taxon>Gammaproteobacteria</taxon>
        <taxon>Pseudomonadales</taxon>
        <taxon>Pseudomonadaceae</taxon>
        <taxon>Thiopseudomonas</taxon>
    </lineage>
</organism>
<protein>
    <submittedName>
        <fullName evidence="6">LysR family transcriptional regulator</fullName>
    </submittedName>
</protein>
<dbReference type="Gene3D" id="1.10.10.10">
    <property type="entry name" value="Winged helix-like DNA-binding domain superfamily/Winged helix DNA-binding domain"/>
    <property type="match status" value="1"/>
</dbReference>
<dbReference type="Gene3D" id="3.40.190.10">
    <property type="entry name" value="Periplasmic binding protein-like II"/>
    <property type="match status" value="2"/>
</dbReference>
<comment type="similarity">
    <text evidence="1">Belongs to the LysR transcriptional regulatory family.</text>
</comment>
<keyword evidence="2" id="KW-0805">Transcription regulation</keyword>
<comment type="caution">
    <text evidence="6">The sequence shown here is derived from an EMBL/GenBank/DDBJ whole genome shotgun (WGS) entry which is preliminary data.</text>
</comment>
<dbReference type="PRINTS" id="PR00039">
    <property type="entry name" value="HTHLYSR"/>
</dbReference>
<keyword evidence="3" id="KW-0238">DNA-binding</keyword>
<reference evidence="6 7" key="1">
    <citation type="submission" date="2023-06" db="EMBL/GenBank/DDBJ databases">
        <title>Thiopseudomonas sp. CY1220 draft genome sequence.</title>
        <authorList>
            <person name="Zhao G."/>
            <person name="An M."/>
        </authorList>
    </citation>
    <scope>NUCLEOTIDE SEQUENCE [LARGE SCALE GENOMIC DNA]</scope>
    <source>
        <strain evidence="6 7">CY1220</strain>
    </source>
</reference>
<accession>A0ABT7SS67</accession>
<dbReference type="SUPFAM" id="SSF53850">
    <property type="entry name" value="Periplasmic binding protein-like II"/>
    <property type="match status" value="1"/>
</dbReference>
<dbReference type="SUPFAM" id="SSF46785">
    <property type="entry name" value="Winged helix' DNA-binding domain"/>
    <property type="match status" value="1"/>
</dbReference>
<dbReference type="InterPro" id="IPR005119">
    <property type="entry name" value="LysR_subst-bd"/>
</dbReference>
<evidence type="ECO:0000256" key="1">
    <source>
        <dbReference type="ARBA" id="ARBA00009437"/>
    </source>
</evidence>
<dbReference type="InterPro" id="IPR036388">
    <property type="entry name" value="WH-like_DNA-bd_sf"/>
</dbReference>
<evidence type="ECO:0000256" key="2">
    <source>
        <dbReference type="ARBA" id="ARBA00023015"/>
    </source>
</evidence>
<proteinExistence type="inferred from homology"/>
<dbReference type="Proteomes" id="UP001241056">
    <property type="component" value="Unassembled WGS sequence"/>
</dbReference>
<dbReference type="InterPro" id="IPR036390">
    <property type="entry name" value="WH_DNA-bd_sf"/>
</dbReference>
<dbReference type="InterPro" id="IPR050176">
    <property type="entry name" value="LTTR"/>
</dbReference>
<keyword evidence="7" id="KW-1185">Reference proteome</keyword>
<evidence type="ECO:0000256" key="4">
    <source>
        <dbReference type="ARBA" id="ARBA00023163"/>
    </source>
</evidence>
<dbReference type="PROSITE" id="PS50931">
    <property type="entry name" value="HTH_LYSR"/>
    <property type="match status" value="1"/>
</dbReference>
<dbReference type="Pfam" id="PF00126">
    <property type="entry name" value="HTH_1"/>
    <property type="match status" value="1"/>
</dbReference>
<feature type="domain" description="HTH lysR-type" evidence="5">
    <location>
        <begin position="1"/>
        <end position="58"/>
    </location>
</feature>
<dbReference type="RefSeq" id="WP_289411128.1">
    <property type="nucleotide sequence ID" value="NZ_JAUCDY010000011.1"/>
</dbReference>
<dbReference type="PANTHER" id="PTHR30579">
    <property type="entry name" value="TRANSCRIPTIONAL REGULATOR"/>
    <property type="match status" value="1"/>
</dbReference>
<dbReference type="PANTHER" id="PTHR30579:SF8">
    <property type="entry name" value="HTH-TYPE TRANSCRIPTIONAL REGULATOR HDFR"/>
    <property type="match status" value="1"/>
</dbReference>
<evidence type="ECO:0000313" key="7">
    <source>
        <dbReference type="Proteomes" id="UP001241056"/>
    </source>
</evidence>
<evidence type="ECO:0000313" key="6">
    <source>
        <dbReference type="EMBL" id="MDM7858422.1"/>
    </source>
</evidence>
<dbReference type="EMBL" id="JAUCDY010000011">
    <property type="protein sequence ID" value="MDM7858422.1"/>
    <property type="molecule type" value="Genomic_DNA"/>
</dbReference>